<dbReference type="RefSeq" id="YP_009055970.1">
    <property type="nucleotide sequence ID" value="NC_024788.1"/>
</dbReference>
<dbReference type="Proteomes" id="UP000028561">
    <property type="component" value="Segment"/>
</dbReference>
<sequence>MSSFLDRMFENMEKEFDFRGEGI</sequence>
<reference evidence="2" key="1">
    <citation type="submission" date="2014-09" db="EMBL/GenBank/DDBJ databases">
        <title>Genomic characterization and comparison of seven Myoviridae bacteriophage infecting Bacillus thuringiensis.</title>
        <authorList>
            <person name="Sauder A.B."/>
            <person name="McKenzie Q.R."/>
            <person name="Temple L.M."/>
            <person name="Alexis B.K."/>
            <person name="Al-Atrache Z."/>
            <person name="Lewis L.O."/>
            <person name="Loesser-Casey K.E."/>
            <person name="Mitchell K.J."/>
        </authorList>
    </citation>
    <scope>NUCLEOTIDE SEQUENCE [LARGE SCALE GENOMIC DNA]</scope>
</reference>
<keyword evidence="2" id="KW-1185">Reference proteome</keyword>
<proteinExistence type="predicted"/>
<evidence type="ECO:0000313" key="2">
    <source>
        <dbReference type="Proteomes" id="UP000028561"/>
    </source>
</evidence>
<accession>A0A075M4R6</accession>
<reference evidence="1 2" key="2">
    <citation type="journal article" date="2016" name="Virology (Lond)">
        <title>Genomic characterization and comparison of seven Myoviridae bacteriophage infecting Bacillus thuringiensis.</title>
        <authorList>
            <person name="Sauder A.B."/>
            <person name="Quinn M.R."/>
            <person name="Brouillette A."/>
            <person name="Caruso S."/>
            <person name="Cresawn S."/>
            <person name="Erill I."/>
            <person name="Lewis L."/>
            <person name="Loesser-Casey K."/>
            <person name="Pate M."/>
            <person name="Scott C."/>
            <person name="Stockwell S."/>
            <person name="Temple L."/>
        </authorList>
    </citation>
    <scope>NUCLEOTIDE SEQUENCE [LARGE SCALE GENOMIC DNA]</scope>
</reference>
<organism evidence="1 2">
    <name type="scientific">Bacillus phage Riley</name>
    <dbReference type="NCBI Taxonomy" id="1486662"/>
    <lineage>
        <taxon>Viruses</taxon>
        <taxon>Duplodnaviria</taxon>
        <taxon>Heunggongvirae</taxon>
        <taxon>Uroviricota</taxon>
        <taxon>Caudoviricetes</taxon>
        <taxon>Herelleviridae</taxon>
        <taxon>Bastillevirinae</taxon>
        <taxon>Bequatrovirus</taxon>
        <taxon>Bequatrovirus riley</taxon>
    </lineage>
</organism>
<evidence type="ECO:0000313" key="1">
    <source>
        <dbReference type="EMBL" id="AIF72081.1"/>
    </source>
</evidence>
<name>A0A075M4R6_9CAUD</name>
<protein>
    <submittedName>
        <fullName evidence="1">Uncharacterized protein</fullName>
    </submittedName>
</protein>
<dbReference type="EMBL" id="KJ489402">
    <property type="protein sequence ID" value="AIF72081.1"/>
    <property type="molecule type" value="Genomic_DNA"/>
</dbReference>
<dbReference type="GeneID" id="20283192"/>
<dbReference type="KEGG" id="vg:20283192"/>